<evidence type="ECO:0000256" key="5">
    <source>
        <dbReference type="ARBA" id="ARBA00022842"/>
    </source>
</evidence>
<dbReference type="OrthoDB" id="7183442at2"/>
<evidence type="ECO:0008006" key="10">
    <source>
        <dbReference type="Google" id="ProtNLM"/>
    </source>
</evidence>
<gene>
    <name evidence="8" type="ORF">EDL96_00400</name>
</gene>
<dbReference type="EMBL" id="RKMF01000001">
    <property type="protein sequence ID" value="ROZ65599.1"/>
    <property type="molecule type" value="Genomic_DNA"/>
</dbReference>
<reference evidence="8 9" key="1">
    <citation type="submission" date="2018-10" db="EMBL/GenBank/DDBJ databases">
        <title>Kocuria sp. M5W7-7, whole genome shotgun sequence.</title>
        <authorList>
            <person name="Tuo L."/>
        </authorList>
    </citation>
    <scope>NUCLEOTIDE SEQUENCE [LARGE SCALE GENOMIC DNA]</scope>
    <source>
        <strain evidence="8 9">M5W7-7</strain>
    </source>
</reference>
<dbReference type="SUPFAM" id="SSF55811">
    <property type="entry name" value="Nudix"/>
    <property type="match status" value="1"/>
</dbReference>
<organism evidence="8 9">
    <name type="scientific">Kocuria soli</name>
    <dbReference type="NCBI Taxonomy" id="2485125"/>
    <lineage>
        <taxon>Bacteria</taxon>
        <taxon>Bacillati</taxon>
        <taxon>Actinomycetota</taxon>
        <taxon>Actinomycetes</taxon>
        <taxon>Micrococcales</taxon>
        <taxon>Micrococcaceae</taxon>
        <taxon>Kocuria</taxon>
    </lineage>
</organism>
<dbReference type="AlphaFoldDB" id="A0A3N4AFC3"/>
<dbReference type="PANTHER" id="PTHR12318">
    <property type="entry name" value="TESTOSTERONE-REGULATED PROTEIN RP2"/>
    <property type="match status" value="1"/>
</dbReference>
<dbReference type="InterPro" id="IPR039121">
    <property type="entry name" value="NUDT19"/>
</dbReference>
<evidence type="ECO:0000256" key="6">
    <source>
        <dbReference type="ARBA" id="ARBA00023211"/>
    </source>
</evidence>
<comment type="cofactor">
    <cofactor evidence="2">
        <name>Mg(2+)</name>
        <dbReference type="ChEBI" id="CHEBI:18420"/>
    </cofactor>
</comment>
<dbReference type="GO" id="GO:0046872">
    <property type="term" value="F:metal ion binding"/>
    <property type="evidence" value="ECO:0007669"/>
    <property type="project" value="UniProtKB-KW"/>
</dbReference>
<keyword evidence="5" id="KW-0460">Magnesium</keyword>
<feature type="compositionally biased region" description="Polar residues" evidence="7">
    <location>
        <begin position="235"/>
        <end position="244"/>
    </location>
</feature>
<comment type="caution">
    <text evidence="8">The sequence shown here is derived from an EMBL/GenBank/DDBJ whole genome shotgun (WGS) entry which is preliminary data.</text>
</comment>
<comment type="cofactor">
    <cofactor evidence="1">
        <name>Mn(2+)</name>
        <dbReference type="ChEBI" id="CHEBI:29035"/>
    </cofactor>
</comment>
<keyword evidence="6" id="KW-0464">Manganese</keyword>
<evidence type="ECO:0000256" key="4">
    <source>
        <dbReference type="ARBA" id="ARBA00022801"/>
    </source>
</evidence>
<dbReference type="RefSeq" id="WP_123823488.1">
    <property type="nucleotide sequence ID" value="NZ_RKMF01000001.1"/>
</dbReference>
<name>A0A3N4AFC3_9MICC</name>
<accession>A0A3N4AFC3</accession>
<proteinExistence type="predicted"/>
<sequence length="338" mass="37198">MPNSPDPSRRPRRFPLLPEYWQAAGVWLDAGGSLQPVSPVDAAAVILLRDSPDGVETYLTTHAKRSPFGPVNFPGGPVEAGDDDPLPWIGPTSIEWGRRWNDDVGAARRVTVTAARELFEITGILLAGADKYSTVQTVGGRDWSAVRDELYRLELSLRDLLVQRHLSLRTDLLWPVSRWVTPEFLHRRFDIRYFAVILPERQSVTELSGHSRGGAWVNLSQLARHLDLGVEVPRNSGTHETQPESPGGESRDSWLGDALGTPGTVGRPQRELLAASVACLIQDLAPSRSVVEVIARPGDLSPREPVLEVRADGGYELVVPPRSRGRSSRMAVGERPGW</sequence>
<keyword evidence="9" id="KW-1185">Reference proteome</keyword>
<dbReference type="PANTHER" id="PTHR12318:SF0">
    <property type="entry name" value="ACYL-COENZYME A DIPHOSPHATASE NUDT19"/>
    <property type="match status" value="1"/>
</dbReference>
<dbReference type="Gene3D" id="3.90.79.10">
    <property type="entry name" value="Nucleoside Triphosphate Pyrophosphohydrolase"/>
    <property type="match status" value="1"/>
</dbReference>
<dbReference type="GO" id="GO:0016818">
    <property type="term" value="F:hydrolase activity, acting on acid anhydrides, in phosphorus-containing anhydrides"/>
    <property type="evidence" value="ECO:0007669"/>
    <property type="project" value="InterPro"/>
</dbReference>
<evidence type="ECO:0000256" key="7">
    <source>
        <dbReference type="SAM" id="MobiDB-lite"/>
    </source>
</evidence>
<dbReference type="Proteomes" id="UP000270616">
    <property type="component" value="Unassembled WGS sequence"/>
</dbReference>
<evidence type="ECO:0000256" key="1">
    <source>
        <dbReference type="ARBA" id="ARBA00001936"/>
    </source>
</evidence>
<evidence type="ECO:0000313" key="8">
    <source>
        <dbReference type="EMBL" id="ROZ65599.1"/>
    </source>
</evidence>
<evidence type="ECO:0000256" key="2">
    <source>
        <dbReference type="ARBA" id="ARBA00001946"/>
    </source>
</evidence>
<keyword evidence="4" id="KW-0378">Hydrolase</keyword>
<feature type="region of interest" description="Disordered" evidence="7">
    <location>
        <begin position="231"/>
        <end position="261"/>
    </location>
</feature>
<evidence type="ECO:0000313" key="9">
    <source>
        <dbReference type="Proteomes" id="UP000270616"/>
    </source>
</evidence>
<dbReference type="InterPro" id="IPR015797">
    <property type="entry name" value="NUDIX_hydrolase-like_dom_sf"/>
</dbReference>
<protein>
    <recommendedName>
        <fullName evidence="10">NUDIX hydrolase</fullName>
    </recommendedName>
</protein>
<evidence type="ECO:0000256" key="3">
    <source>
        <dbReference type="ARBA" id="ARBA00022723"/>
    </source>
</evidence>
<keyword evidence="3" id="KW-0479">Metal-binding</keyword>